<dbReference type="PROSITE" id="PS50801">
    <property type="entry name" value="STAS"/>
    <property type="match status" value="1"/>
</dbReference>
<protein>
    <submittedName>
        <fullName evidence="2">Anti-sigma factor antagonist</fullName>
    </submittedName>
</protein>
<organism evidence="2 3">
    <name type="scientific">Anaerobacillus alkaliphilus</name>
    <dbReference type="NCBI Taxonomy" id="1548597"/>
    <lineage>
        <taxon>Bacteria</taxon>
        <taxon>Bacillati</taxon>
        <taxon>Bacillota</taxon>
        <taxon>Bacilli</taxon>
        <taxon>Bacillales</taxon>
        <taxon>Bacillaceae</taxon>
        <taxon>Anaerobacillus</taxon>
    </lineage>
</organism>
<accession>A0A4Q0VS10</accession>
<feature type="domain" description="STAS" evidence="1">
    <location>
        <begin position="21"/>
        <end position="112"/>
    </location>
</feature>
<gene>
    <name evidence="2" type="ORF">DS745_17840</name>
</gene>
<dbReference type="Pfam" id="PF01740">
    <property type="entry name" value="STAS"/>
    <property type="match status" value="1"/>
</dbReference>
<comment type="caution">
    <text evidence="2">The sequence shown here is derived from an EMBL/GenBank/DDBJ whole genome shotgun (WGS) entry which is preliminary data.</text>
</comment>
<name>A0A4Q0VS10_9BACI</name>
<evidence type="ECO:0000313" key="2">
    <source>
        <dbReference type="EMBL" id="RXI98200.1"/>
    </source>
</evidence>
<dbReference type="SUPFAM" id="SSF52091">
    <property type="entry name" value="SpoIIaa-like"/>
    <property type="match status" value="1"/>
</dbReference>
<dbReference type="OrthoDB" id="2971572at2"/>
<dbReference type="Proteomes" id="UP000290649">
    <property type="component" value="Unassembled WGS sequence"/>
</dbReference>
<dbReference type="PANTHER" id="PTHR33495">
    <property type="entry name" value="ANTI-SIGMA FACTOR ANTAGONIST TM_1081-RELATED-RELATED"/>
    <property type="match status" value="1"/>
</dbReference>
<keyword evidence="3" id="KW-1185">Reference proteome</keyword>
<dbReference type="CDD" id="cd07043">
    <property type="entry name" value="STAS_anti-anti-sigma_factors"/>
    <property type="match status" value="1"/>
</dbReference>
<dbReference type="EMBL" id="QOUX01000046">
    <property type="protein sequence ID" value="RXI98200.1"/>
    <property type="molecule type" value="Genomic_DNA"/>
</dbReference>
<dbReference type="InterPro" id="IPR036513">
    <property type="entry name" value="STAS_dom_sf"/>
</dbReference>
<dbReference type="GO" id="GO:0043856">
    <property type="term" value="F:anti-sigma factor antagonist activity"/>
    <property type="evidence" value="ECO:0007669"/>
    <property type="project" value="TreeGrafter"/>
</dbReference>
<dbReference type="InterPro" id="IPR002645">
    <property type="entry name" value="STAS_dom"/>
</dbReference>
<evidence type="ECO:0000313" key="3">
    <source>
        <dbReference type="Proteomes" id="UP000290649"/>
    </source>
</evidence>
<dbReference type="RefSeq" id="WP_129079560.1">
    <property type="nucleotide sequence ID" value="NZ_QOUX01000046.1"/>
</dbReference>
<proteinExistence type="predicted"/>
<evidence type="ECO:0000259" key="1">
    <source>
        <dbReference type="PROSITE" id="PS50801"/>
    </source>
</evidence>
<sequence>MGEFSQRNIDNRIEVLLTSIEITVKNVNEFKGGLEKLLNSNSNYLLLDLSKTIYMNSAALGCIADTVMKAKKLEKEIVIGGIQSTILEVFKIIKFESFVTLFTDLDEAINYLQEK</sequence>
<dbReference type="AlphaFoldDB" id="A0A4Q0VS10"/>
<reference evidence="2 3" key="1">
    <citation type="journal article" date="2019" name="Int. J. Syst. Evol. Microbiol.">
        <title>Anaerobacillus alkaliphilus sp. nov., a novel alkaliphilic and moderately halophilic bacterium.</title>
        <authorList>
            <person name="Borsodi A.K."/>
            <person name="Aszalos J.M."/>
            <person name="Bihari P."/>
            <person name="Nagy I."/>
            <person name="Schumann P."/>
            <person name="Sproer C."/>
            <person name="Kovacs A.L."/>
            <person name="Boka K."/>
            <person name="Dobosy P."/>
            <person name="Ovari M."/>
            <person name="Szili-Kovacs T."/>
            <person name="Toth E."/>
        </authorList>
    </citation>
    <scope>NUCLEOTIDE SEQUENCE [LARGE SCALE GENOMIC DNA]</scope>
    <source>
        <strain evidence="2 3">B16-10</strain>
    </source>
</reference>
<dbReference type="PANTHER" id="PTHR33495:SF2">
    <property type="entry name" value="ANTI-SIGMA FACTOR ANTAGONIST TM_1081-RELATED"/>
    <property type="match status" value="1"/>
</dbReference>
<dbReference type="Gene3D" id="3.30.750.24">
    <property type="entry name" value="STAS domain"/>
    <property type="match status" value="1"/>
</dbReference>